<evidence type="ECO:0000256" key="10">
    <source>
        <dbReference type="ARBA" id="ARBA00022605"/>
    </source>
</evidence>
<keyword evidence="15" id="KW-0464">Manganese</keyword>
<reference evidence="21" key="2">
    <citation type="submission" date="2014-02" db="EMBL/GenBank/DDBJ databases">
        <title>Complete DNA sequence of /Kuraishia capsulata/ illustrates novel genomic features among budding yeasts (/Saccharomycotina/).</title>
        <authorList>
            <person name="Morales L."/>
            <person name="Noel B."/>
            <person name="Porcel B."/>
            <person name="Marcet-Houben M."/>
            <person name="Hullo M-F."/>
            <person name="Sacerdot C."/>
            <person name="Tekaia F."/>
            <person name="Leh-Louis V."/>
            <person name="Despons L."/>
            <person name="Khanna V."/>
            <person name="Aury J-M."/>
            <person name="Barbe V."/>
            <person name="Couloux A."/>
            <person name="Labadie K."/>
            <person name="Pelletier E."/>
            <person name="Souciet J-L."/>
            <person name="Boekhout T."/>
            <person name="Gabaldon T."/>
            <person name="Wincker P."/>
            <person name="Dujon B."/>
        </authorList>
    </citation>
    <scope>NUCLEOTIDE SEQUENCE</scope>
    <source>
        <strain evidence="21">CBS 1993</strain>
    </source>
</reference>
<evidence type="ECO:0000256" key="18">
    <source>
        <dbReference type="RuleBase" id="RU004443"/>
    </source>
</evidence>
<dbReference type="HOGENOM" id="CLU_031953_0_3_1"/>
<evidence type="ECO:0000256" key="9">
    <source>
        <dbReference type="ARBA" id="ARBA00022430"/>
    </source>
</evidence>
<dbReference type="AlphaFoldDB" id="W6MXK5"/>
<dbReference type="PANTHER" id="PTHR42979:SF1">
    <property type="entry name" value="3-ISOPROPYLMALATE DEHYDROGENASE"/>
    <property type="match status" value="1"/>
</dbReference>
<comment type="similarity">
    <text evidence="5 18">Belongs to the isocitrate and isopropylmalate dehydrogenases family.</text>
</comment>
<evidence type="ECO:0000256" key="1">
    <source>
        <dbReference type="ARBA" id="ARBA00000624"/>
    </source>
</evidence>
<evidence type="ECO:0000256" key="19">
    <source>
        <dbReference type="RuleBase" id="RU004445"/>
    </source>
</evidence>
<dbReference type="Proteomes" id="UP000019384">
    <property type="component" value="Unassembled WGS sequence"/>
</dbReference>
<evidence type="ECO:0000256" key="3">
    <source>
        <dbReference type="ARBA" id="ARBA00004496"/>
    </source>
</evidence>
<evidence type="ECO:0000256" key="6">
    <source>
        <dbReference type="ARBA" id="ARBA00011738"/>
    </source>
</evidence>
<proteinExistence type="inferred from homology"/>
<dbReference type="SUPFAM" id="SSF53659">
    <property type="entry name" value="Isocitrate/Isopropylmalate dehydrogenase-like"/>
    <property type="match status" value="1"/>
</dbReference>
<dbReference type="Gene3D" id="3.40.718.10">
    <property type="entry name" value="Isopropylmalate Dehydrogenase"/>
    <property type="match status" value="1"/>
</dbReference>
<dbReference type="InterPro" id="IPR004429">
    <property type="entry name" value="Isopropylmalate_DH"/>
</dbReference>
<evidence type="ECO:0000256" key="4">
    <source>
        <dbReference type="ARBA" id="ARBA00004762"/>
    </source>
</evidence>
<dbReference type="EC" id="1.1.1.85" evidence="7 19"/>
<dbReference type="GO" id="GO:0003862">
    <property type="term" value="F:3-isopropylmalate dehydrogenase activity"/>
    <property type="evidence" value="ECO:0007669"/>
    <property type="project" value="UniProtKB-EC"/>
</dbReference>
<gene>
    <name evidence="21" type="ORF">KUCA_T00005037001</name>
</gene>
<dbReference type="Pfam" id="PF00180">
    <property type="entry name" value="Iso_dh"/>
    <property type="match status" value="1"/>
</dbReference>
<comment type="catalytic activity">
    <reaction evidence="1 19">
        <text>(2R,3S)-3-isopropylmalate + NAD(+) = 4-methyl-2-oxopentanoate + CO2 + NADH</text>
        <dbReference type="Rhea" id="RHEA:32271"/>
        <dbReference type="ChEBI" id="CHEBI:16526"/>
        <dbReference type="ChEBI" id="CHEBI:17865"/>
        <dbReference type="ChEBI" id="CHEBI:35121"/>
        <dbReference type="ChEBI" id="CHEBI:57540"/>
        <dbReference type="ChEBI" id="CHEBI:57945"/>
        <dbReference type="EC" id="1.1.1.85"/>
    </reaction>
</comment>
<comment type="subcellular location">
    <subcellularLocation>
        <location evidence="3">Cytoplasm</location>
    </subcellularLocation>
</comment>
<dbReference type="UniPathway" id="UPA00048">
    <property type="reaction ID" value="UER00072"/>
</dbReference>
<evidence type="ECO:0000256" key="17">
    <source>
        <dbReference type="ARBA" id="ARBA00023577"/>
    </source>
</evidence>
<evidence type="ECO:0000256" key="7">
    <source>
        <dbReference type="ARBA" id="ARBA00013101"/>
    </source>
</evidence>
<dbReference type="InterPro" id="IPR024084">
    <property type="entry name" value="IsoPropMal-DH-like_dom"/>
</dbReference>
<name>W6MXK5_9ASCO</name>
<comment type="function">
    <text evidence="17 19">Catalyzes the oxidation of 3-carboxy-2-hydroxy-4-methylpentanoate (3-isopropylmalate) to 3-carboxy-4-methyl-2-oxopentanoate. The product decarboxylates to 4-methyl-2 oxopentanoate.</text>
</comment>
<accession>W6MXK5</accession>
<dbReference type="NCBIfam" id="TIGR00169">
    <property type="entry name" value="leuB"/>
    <property type="match status" value="1"/>
</dbReference>
<comment type="subunit">
    <text evidence="6 19">Homodimer.</text>
</comment>
<evidence type="ECO:0000256" key="2">
    <source>
        <dbReference type="ARBA" id="ARBA00001936"/>
    </source>
</evidence>
<dbReference type="PROSITE" id="PS00470">
    <property type="entry name" value="IDH_IMDH"/>
    <property type="match status" value="1"/>
</dbReference>
<keyword evidence="13 18" id="KW-0560">Oxidoreductase</keyword>
<dbReference type="InterPro" id="IPR019818">
    <property type="entry name" value="IsoCit/isopropylmalate_DH_CS"/>
</dbReference>
<evidence type="ECO:0000256" key="15">
    <source>
        <dbReference type="ARBA" id="ARBA00023211"/>
    </source>
</evidence>
<comment type="cofactor">
    <cofactor evidence="19">
        <name>Mg(2+)</name>
        <dbReference type="ChEBI" id="CHEBI:18420"/>
    </cofactor>
    <cofactor evidence="19">
        <name>Mn(2+)</name>
        <dbReference type="ChEBI" id="CHEBI:29035"/>
    </cofactor>
    <text evidence="19">Binds 1 Mg(2+) or Mn(2+) ion per subunit.</text>
</comment>
<sequence length="389" mass="41123">MIQSPFFTQASLSSSSVIAPNQYLHTMVAKKIVLLAGDHVGPEVVDEAVKVLKAISEARPSVEFEFQNHLIGGAAIDATGVPLPDEALAAAKTADAILLGAVGGPKWGTGDVRPEQGLLKIRKELNLYANLRPCNFASDALLKLSPLKPEIVKGTDFTVVRELVGGIYFGERKEDDGSGFASDTEAYSVPEVQRITRMAAFLALQSNPPLPVWSLDKANVLASSRLWRKTVEKTIKEEFPQLTLQHQLIDSAAMILVKSPTKLNGVMLTSNMFGDIISDEASVIPGSLGLLPSASLASLPDKNTAFGLYEPCHGSAPDLDKGLVNPIATILSAAMMLKLSLNLVEEGNAVEAAVSRVLDAGVMTGDLGGKSSTTEVGDAVAKAVKELLA</sequence>
<evidence type="ECO:0000313" key="22">
    <source>
        <dbReference type="Proteomes" id="UP000019384"/>
    </source>
</evidence>
<organism evidence="21 22">
    <name type="scientific">Kuraishia capsulata CBS 1993</name>
    <dbReference type="NCBI Taxonomy" id="1382522"/>
    <lineage>
        <taxon>Eukaryota</taxon>
        <taxon>Fungi</taxon>
        <taxon>Dikarya</taxon>
        <taxon>Ascomycota</taxon>
        <taxon>Saccharomycotina</taxon>
        <taxon>Pichiomycetes</taxon>
        <taxon>Pichiales</taxon>
        <taxon>Pichiaceae</taxon>
        <taxon>Kuraishia</taxon>
    </lineage>
</organism>
<keyword evidence="9 19" id="KW-0432">Leucine biosynthesis</keyword>
<evidence type="ECO:0000256" key="11">
    <source>
        <dbReference type="ARBA" id="ARBA00022723"/>
    </source>
</evidence>
<evidence type="ECO:0000256" key="14">
    <source>
        <dbReference type="ARBA" id="ARBA00023027"/>
    </source>
</evidence>
<dbReference type="GO" id="GO:0000287">
    <property type="term" value="F:magnesium ion binding"/>
    <property type="evidence" value="ECO:0007669"/>
    <property type="project" value="InterPro"/>
</dbReference>
<dbReference type="STRING" id="1382522.W6MXK5"/>
<comment type="pathway">
    <text evidence="4 19">Amino-acid biosynthesis; L-leucine biosynthesis; L-leucine from 3-methyl-2-oxobutanoate: step 3/4.</text>
</comment>
<evidence type="ECO:0000256" key="8">
    <source>
        <dbReference type="ARBA" id="ARBA00019276"/>
    </source>
</evidence>
<dbReference type="EMBL" id="HG793130">
    <property type="protein sequence ID" value="CDK29050.1"/>
    <property type="molecule type" value="Genomic_DNA"/>
</dbReference>
<dbReference type="FunFam" id="3.40.718.10:FF:000006">
    <property type="entry name" value="3-isopropylmalate dehydrogenase"/>
    <property type="match status" value="1"/>
</dbReference>
<dbReference type="OrthoDB" id="419183at2759"/>
<reference evidence="21" key="1">
    <citation type="submission" date="2013-12" db="EMBL/GenBank/DDBJ databases">
        <authorList>
            <person name="Genoscope - CEA"/>
        </authorList>
    </citation>
    <scope>NUCLEOTIDE SEQUENCE</scope>
    <source>
        <strain evidence="21">CBS 1993</strain>
    </source>
</reference>
<dbReference type="RefSeq" id="XP_022461039.1">
    <property type="nucleotide sequence ID" value="XM_022606181.1"/>
</dbReference>
<evidence type="ECO:0000256" key="16">
    <source>
        <dbReference type="ARBA" id="ARBA00023304"/>
    </source>
</evidence>
<evidence type="ECO:0000256" key="13">
    <source>
        <dbReference type="ARBA" id="ARBA00023002"/>
    </source>
</evidence>
<comment type="cofactor">
    <cofactor evidence="2">
        <name>Mn(2+)</name>
        <dbReference type="ChEBI" id="CHEBI:29035"/>
    </cofactor>
</comment>
<feature type="domain" description="Isopropylmalate dehydrogenase-like" evidence="20">
    <location>
        <begin position="31"/>
        <end position="380"/>
    </location>
</feature>
<dbReference type="GO" id="GO:0005829">
    <property type="term" value="C:cytosol"/>
    <property type="evidence" value="ECO:0007669"/>
    <property type="project" value="EnsemblFungi"/>
</dbReference>
<keyword evidence="16 19" id="KW-0100">Branched-chain amino acid biosynthesis</keyword>
<keyword evidence="14 19" id="KW-0520">NAD</keyword>
<protein>
    <recommendedName>
        <fullName evidence="8 19">3-isopropylmalate dehydrogenase</fullName>
        <ecNumber evidence="7 19">1.1.1.85</ecNumber>
    </recommendedName>
</protein>
<evidence type="ECO:0000259" key="20">
    <source>
        <dbReference type="SMART" id="SM01329"/>
    </source>
</evidence>
<dbReference type="GO" id="GO:0009098">
    <property type="term" value="P:L-leucine biosynthetic process"/>
    <property type="evidence" value="ECO:0007669"/>
    <property type="project" value="UniProtKB-UniPathway"/>
</dbReference>
<dbReference type="GO" id="GO:0051287">
    <property type="term" value="F:NAD binding"/>
    <property type="evidence" value="ECO:0007669"/>
    <property type="project" value="InterPro"/>
</dbReference>
<keyword evidence="11 19" id="KW-0479">Metal-binding</keyword>
<evidence type="ECO:0000313" key="21">
    <source>
        <dbReference type="EMBL" id="CDK29050.1"/>
    </source>
</evidence>
<keyword evidence="10" id="KW-0028">Amino-acid biosynthesis</keyword>
<keyword evidence="12" id="KW-0460">Magnesium</keyword>
<dbReference type="SMART" id="SM01329">
    <property type="entry name" value="Iso_dh"/>
    <property type="match status" value="1"/>
</dbReference>
<evidence type="ECO:0000256" key="12">
    <source>
        <dbReference type="ARBA" id="ARBA00022842"/>
    </source>
</evidence>
<dbReference type="GeneID" id="34522427"/>
<evidence type="ECO:0000256" key="5">
    <source>
        <dbReference type="ARBA" id="ARBA00007769"/>
    </source>
</evidence>
<dbReference type="PANTHER" id="PTHR42979">
    <property type="entry name" value="3-ISOPROPYLMALATE DEHYDROGENASE"/>
    <property type="match status" value="1"/>
</dbReference>
<keyword evidence="22" id="KW-1185">Reference proteome</keyword>